<sequence length="701" mass="74117">MATSDSAPINRPRGQIIENHSFPWTAPGFANMAGCAVQNEQLELRMKRILIGLIALAVLGAGGWFGFDLYARHRATAEIEAVFDRIRSQGGKASHGRVAFDVTSRTLTIEDIAVDPAGQPQARVKIAGIKGVGVRQADETRFAADSIEISGFEVALDEVGPGKLKTSYKVPQMIVRDYAGPVRAQNAPASGSLIDLYRFVLDQYASVTASSIAAPTLTVAFDAGKGAAGSGEVVYSGLAIQKLGKGKVDAMKADRAAFTINVEQAGKADKLTGEMSDIIINEFDSTAIAAALDPQKASDDSYHRVYGQMSSGTYVATSTQGMRMQVDGIAIADIAVRPSKFRPAEILALLPTDRYVQPTPAQSREMMEKLAGLYDGLRVGKIEIGTMSVTTPQGTPRLRAIRYQEGEFALEGLDAPTPQGQVKMERFALKSLSLANLMRWAASLTTPGQAPSPEQMLGLFQVLEGAEIKGVVSPYKNTRQLVTIDTISLNWGQLVGSIPSKANLVVKMVAPTDPANPTQLPLTMAGIDKLAINLDLGAAWTESSGALALAPATIDLGNLARAQLRLALANVPRGVFTADAGQALSQAGQIEAGAIELSLRDSGVVDLVVAQFSRMQNVSRDAARGAIVEMIRAQGEKIAAANLDAKAAVDALAGFVETSGQTLTIKLTPLGKVPVLQLVDVLNSEPIVALAQFRIEASTGL</sequence>
<evidence type="ECO:0008006" key="4">
    <source>
        <dbReference type="Google" id="ProtNLM"/>
    </source>
</evidence>
<organism evidence="2 3">
    <name type="scientific">Bradyrhizobium niftali</name>
    <dbReference type="NCBI Taxonomy" id="2560055"/>
    <lineage>
        <taxon>Bacteria</taxon>
        <taxon>Pseudomonadati</taxon>
        <taxon>Pseudomonadota</taxon>
        <taxon>Alphaproteobacteria</taxon>
        <taxon>Hyphomicrobiales</taxon>
        <taxon>Nitrobacteraceae</taxon>
        <taxon>Bradyrhizobium</taxon>
    </lineage>
</organism>
<keyword evidence="1" id="KW-1133">Transmembrane helix</keyword>
<evidence type="ECO:0000256" key="1">
    <source>
        <dbReference type="SAM" id="Phobius"/>
    </source>
</evidence>
<evidence type="ECO:0000313" key="3">
    <source>
        <dbReference type="Proteomes" id="UP000297966"/>
    </source>
</evidence>
<feature type="transmembrane region" description="Helical" evidence="1">
    <location>
        <begin position="49"/>
        <end position="67"/>
    </location>
</feature>
<name>A0A4Y9M3V7_9BRAD</name>
<dbReference type="Proteomes" id="UP000297966">
    <property type="component" value="Unassembled WGS sequence"/>
</dbReference>
<dbReference type="OrthoDB" id="8251894at2"/>
<reference evidence="2 3" key="1">
    <citation type="submission" date="2019-03" db="EMBL/GenBank/DDBJ databases">
        <title>Bradyrhizobium diversity isolated from nodules of Chamaecrista fasciculata.</title>
        <authorList>
            <person name="Klepa M.S."/>
            <person name="Urquiaga M.O."/>
            <person name="Hungria M."/>
            <person name="Delamuta J.R."/>
        </authorList>
    </citation>
    <scope>NUCLEOTIDE SEQUENCE [LARGE SCALE GENOMIC DNA]</scope>
    <source>
        <strain evidence="2 3">CNPSo 3448</strain>
    </source>
</reference>
<keyword evidence="3" id="KW-1185">Reference proteome</keyword>
<dbReference type="AlphaFoldDB" id="A0A4Y9M3V7"/>
<gene>
    <name evidence="2" type="ORF">E4K65_06780</name>
</gene>
<dbReference type="EMBL" id="SPQT01000002">
    <property type="protein sequence ID" value="TFV49866.1"/>
    <property type="molecule type" value="Genomic_DNA"/>
</dbReference>
<accession>A0A4Y9M3V7</accession>
<comment type="caution">
    <text evidence="2">The sequence shown here is derived from an EMBL/GenBank/DDBJ whole genome shotgun (WGS) entry which is preliminary data.</text>
</comment>
<proteinExistence type="predicted"/>
<keyword evidence="1" id="KW-0812">Transmembrane</keyword>
<keyword evidence="1" id="KW-0472">Membrane</keyword>
<protein>
    <recommendedName>
        <fullName evidence="4">DUF945 domain-containing protein</fullName>
    </recommendedName>
</protein>
<evidence type="ECO:0000313" key="2">
    <source>
        <dbReference type="EMBL" id="TFV49866.1"/>
    </source>
</evidence>